<proteinExistence type="predicted"/>
<evidence type="ECO:0000313" key="2">
    <source>
        <dbReference type="Proteomes" id="UP001148312"/>
    </source>
</evidence>
<protein>
    <submittedName>
        <fullName evidence="1">Uncharacterized protein</fullName>
    </submittedName>
</protein>
<dbReference type="EMBL" id="JAPWDQ010000006">
    <property type="protein sequence ID" value="KAJ5483969.1"/>
    <property type="molecule type" value="Genomic_DNA"/>
</dbReference>
<keyword evidence="2" id="KW-1185">Reference proteome</keyword>
<dbReference type="RefSeq" id="XP_056789239.1">
    <property type="nucleotide sequence ID" value="XM_056935367.1"/>
</dbReference>
<evidence type="ECO:0000313" key="1">
    <source>
        <dbReference type="EMBL" id="KAJ5483969.1"/>
    </source>
</evidence>
<dbReference type="Proteomes" id="UP001148312">
    <property type="component" value="Unassembled WGS sequence"/>
</dbReference>
<dbReference type="AlphaFoldDB" id="A0A9X0BUA3"/>
<accession>A0A9X0BUA3</accession>
<dbReference type="GeneID" id="81625616"/>
<gene>
    <name evidence="1" type="ORF">N7539_005765</name>
</gene>
<reference evidence="1" key="2">
    <citation type="journal article" date="2023" name="IMA Fungus">
        <title>Comparative genomic study of the Penicillium genus elucidates a diverse pangenome and 15 lateral gene transfer events.</title>
        <authorList>
            <person name="Petersen C."/>
            <person name="Sorensen T."/>
            <person name="Nielsen M.R."/>
            <person name="Sondergaard T.E."/>
            <person name="Sorensen J.L."/>
            <person name="Fitzpatrick D.A."/>
            <person name="Frisvad J.C."/>
            <person name="Nielsen K.L."/>
        </authorList>
    </citation>
    <scope>NUCLEOTIDE SEQUENCE</scope>
    <source>
        <strain evidence="1">IBT 30728</strain>
    </source>
</reference>
<organism evidence="1 2">
    <name type="scientific">Penicillium diatomitis</name>
    <dbReference type="NCBI Taxonomy" id="2819901"/>
    <lineage>
        <taxon>Eukaryota</taxon>
        <taxon>Fungi</taxon>
        <taxon>Dikarya</taxon>
        <taxon>Ascomycota</taxon>
        <taxon>Pezizomycotina</taxon>
        <taxon>Eurotiomycetes</taxon>
        <taxon>Eurotiomycetidae</taxon>
        <taxon>Eurotiales</taxon>
        <taxon>Aspergillaceae</taxon>
        <taxon>Penicillium</taxon>
    </lineage>
</organism>
<sequence length="77" mass="8819">MSTADGTVHNRYYSPVVDYYYYYYYYYYYELVGLTSRLTDLLPGFGCGRGVASGYSLARGVQGPSAMRLSIMMALYR</sequence>
<name>A0A9X0BUA3_9EURO</name>
<comment type="caution">
    <text evidence="1">The sequence shown here is derived from an EMBL/GenBank/DDBJ whole genome shotgun (WGS) entry which is preliminary data.</text>
</comment>
<reference evidence="1" key="1">
    <citation type="submission" date="2022-12" db="EMBL/GenBank/DDBJ databases">
        <authorList>
            <person name="Petersen C."/>
        </authorList>
    </citation>
    <scope>NUCLEOTIDE SEQUENCE</scope>
    <source>
        <strain evidence="1">IBT 30728</strain>
    </source>
</reference>